<organism evidence="2">
    <name type="scientific">marine sediment metagenome</name>
    <dbReference type="NCBI Taxonomy" id="412755"/>
    <lineage>
        <taxon>unclassified sequences</taxon>
        <taxon>metagenomes</taxon>
        <taxon>ecological metagenomes</taxon>
    </lineage>
</organism>
<accession>A0A0F8ZFZ5</accession>
<dbReference type="GO" id="GO:0006281">
    <property type="term" value="P:DNA repair"/>
    <property type="evidence" value="ECO:0007669"/>
    <property type="project" value="InterPro"/>
</dbReference>
<evidence type="ECO:0000313" key="2">
    <source>
        <dbReference type="EMBL" id="KKK65369.1"/>
    </source>
</evidence>
<dbReference type="SUPFAM" id="SSF143517">
    <property type="entry name" value="TRCF domain-like"/>
    <property type="match status" value="1"/>
</dbReference>
<dbReference type="Pfam" id="PF03461">
    <property type="entry name" value="TRCF"/>
    <property type="match status" value="1"/>
</dbReference>
<protein>
    <recommendedName>
        <fullName evidence="1">Transcription-repair-coupling factor C-terminal domain-containing protein</fullName>
    </recommendedName>
</protein>
<dbReference type="InterPro" id="IPR037235">
    <property type="entry name" value="TRCF-like_C_D7"/>
</dbReference>
<dbReference type="SMART" id="SM00982">
    <property type="entry name" value="TRCF"/>
    <property type="match status" value="1"/>
</dbReference>
<feature type="non-terminal residue" evidence="2">
    <location>
        <position position="169"/>
    </location>
</feature>
<proteinExistence type="predicted"/>
<dbReference type="AlphaFoldDB" id="A0A0F8ZFZ5"/>
<feature type="domain" description="Transcription-repair-coupling factor C-terminal" evidence="1">
    <location>
        <begin position="84"/>
        <end position="169"/>
    </location>
</feature>
<gene>
    <name evidence="2" type="ORF">LCGC14_2974830</name>
</gene>
<dbReference type="InterPro" id="IPR005118">
    <property type="entry name" value="TRCF_C"/>
</dbReference>
<dbReference type="EMBL" id="LAZR01060589">
    <property type="protein sequence ID" value="KKK65369.1"/>
    <property type="molecule type" value="Genomic_DNA"/>
</dbReference>
<reference evidence="2" key="1">
    <citation type="journal article" date="2015" name="Nature">
        <title>Complex archaea that bridge the gap between prokaryotes and eukaryotes.</title>
        <authorList>
            <person name="Spang A."/>
            <person name="Saw J.H."/>
            <person name="Jorgensen S.L."/>
            <person name="Zaremba-Niedzwiedzka K."/>
            <person name="Martijn J."/>
            <person name="Lind A.E."/>
            <person name="van Eijk R."/>
            <person name="Schleper C."/>
            <person name="Guy L."/>
            <person name="Ettema T.J."/>
        </authorList>
    </citation>
    <scope>NUCLEOTIDE SEQUENCE</scope>
</reference>
<evidence type="ECO:0000259" key="1">
    <source>
        <dbReference type="SMART" id="SM00982"/>
    </source>
</evidence>
<dbReference type="Gene3D" id="3.90.1150.50">
    <property type="entry name" value="Transcription-repair-coupling factor, D7 domain"/>
    <property type="match status" value="1"/>
</dbReference>
<comment type="caution">
    <text evidence="2">The sequence shown here is derived from an EMBL/GenBank/DDBJ whole genome shotgun (WGS) entry which is preliminary data.</text>
</comment>
<name>A0A0F8ZFZ5_9ZZZZ</name>
<sequence>MTTVSTSFTAVGVSTTLRLQAIGEDVTVALSGTYAATVQLERALSSAEDAWEAIYPPNRGTPWGTANATVSDVYKTQSQNERLRLRCTSYTSGTVVTTIADGDLIIHELKDRFGKLPKPVLELLDMSKIKIFANQNSFTYLKFGDLILNATRLQNNKTIQKTLVLTKKD</sequence>